<gene>
    <name evidence="2" type="ORF">GJV76_09215</name>
</gene>
<reference evidence="2 3" key="1">
    <citation type="submission" date="2019-11" db="EMBL/GenBank/DDBJ databases">
        <title>Genome of Strain BIT-d1.</title>
        <authorList>
            <person name="Yang Y."/>
        </authorList>
    </citation>
    <scope>NUCLEOTIDE SEQUENCE [LARGE SCALE GENOMIC DNA]</scope>
    <source>
        <strain evidence="2 3">BIT-d1</strain>
    </source>
</reference>
<keyword evidence="3" id="KW-1185">Reference proteome</keyword>
<feature type="transmembrane region" description="Helical" evidence="1">
    <location>
        <begin position="138"/>
        <end position="155"/>
    </location>
</feature>
<dbReference type="EMBL" id="WMJX01000017">
    <property type="protein sequence ID" value="MTG98302.1"/>
    <property type="molecule type" value="Genomic_DNA"/>
</dbReference>
<evidence type="ECO:0000256" key="1">
    <source>
        <dbReference type="SAM" id="Phobius"/>
    </source>
</evidence>
<dbReference type="Proteomes" id="UP000438760">
    <property type="component" value="Unassembled WGS sequence"/>
</dbReference>
<accession>A0A6I3LQ97</accession>
<feature type="transmembrane region" description="Helical" evidence="1">
    <location>
        <begin position="36"/>
        <end position="56"/>
    </location>
</feature>
<organism evidence="2 3">
    <name type="scientific">Myroides albus</name>
    <dbReference type="NCBI Taxonomy" id="2562892"/>
    <lineage>
        <taxon>Bacteria</taxon>
        <taxon>Pseudomonadati</taxon>
        <taxon>Bacteroidota</taxon>
        <taxon>Flavobacteriia</taxon>
        <taxon>Flavobacteriales</taxon>
        <taxon>Flavobacteriaceae</taxon>
        <taxon>Myroides</taxon>
    </lineage>
</organism>
<dbReference type="Pfam" id="PF13858">
    <property type="entry name" value="DUF4199"/>
    <property type="match status" value="1"/>
</dbReference>
<name>A0A6I3LQ97_9FLAO</name>
<protein>
    <submittedName>
        <fullName evidence="2">DUF4199 family protein</fullName>
    </submittedName>
</protein>
<keyword evidence="1" id="KW-0812">Transmembrane</keyword>
<evidence type="ECO:0000313" key="3">
    <source>
        <dbReference type="Proteomes" id="UP000438760"/>
    </source>
</evidence>
<comment type="caution">
    <text evidence="2">The sequence shown here is derived from an EMBL/GenBank/DDBJ whole genome shotgun (WGS) entry which is preliminary data.</text>
</comment>
<evidence type="ECO:0000313" key="2">
    <source>
        <dbReference type="EMBL" id="MTG98302.1"/>
    </source>
</evidence>
<sequence>MRNFSIEFKWAAIATLAALVWMFVVKSLGFHSVEKIRFEVLLEILFNFILILFYWLGIRQKKKEFYNGIITWQKAFLSGLVMCILITFFYPMIQYITFNQVTPEFMDTLTQAIVTQTNIPLEEAQKNATFDIFLRNGVTNNLSFGVVIIAVVSYFQQTKDKELLKKNATQKAEVVKVKKNKTKRKTY</sequence>
<dbReference type="AlphaFoldDB" id="A0A6I3LQ97"/>
<proteinExistence type="predicted"/>
<dbReference type="OrthoDB" id="5766000at2"/>
<dbReference type="RefSeq" id="WP_155092329.1">
    <property type="nucleotide sequence ID" value="NZ_CP102754.1"/>
</dbReference>
<keyword evidence="1" id="KW-0472">Membrane</keyword>
<feature type="transmembrane region" description="Helical" evidence="1">
    <location>
        <begin position="76"/>
        <end position="96"/>
    </location>
</feature>
<keyword evidence="1" id="KW-1133">Transmembrane helix</keyword>
<feature type="transmembrane region" description="Helical" evidence="1">
    <location>
        <begin position="12"/>
        <end position="30"/>
    </location>
</feature>
<dbReference type="InterPro" id="IPR025250">
    <property type="entry name" value="DUF4199"/>
</dbReference>